<dbReference type="GO" id="GO:0005634">
    <property type="term" value="C:nucleus"/>
    <property type="evidence" value="ECO:0007669"/>
    <property type="project" value="UniProtKB-SubCell"/>
</dbReference>
<evidence type="ECO:0000256" key="4">
    <source>
        <dbReference type="ARBA" id="ARBA00023163"/>
    </source>
</evidence>
<sequence length="149" mass="16536">MRKPRHRGHTGVESRAGDEPGHPTPASPTKYCQEQDKRGMRTWPSQPRAPNQTPQKYSHHSPHAQGPSLGMDGVTLEVGKVIQQGRQSKGLTQKDLAMKINEKLQVIADYESRRAIPNNQVLGKIKRAIGLKLRGKDIGKPIEKGPRAK</sequence>
<evidence type="ECO:0000313" key="9">
    <source>
        <dbReference type="Proteomes" id="UP000694429"/>
    </source>
</evidence>
<protein>
    <recommendedName>
        <fullName evidence="5">Endothelial differentiation-related factor 1</fullName>
    </recommendedName>
</protein>
<keyword evidence="3" id="KW-0238">DNA-binding</keyword>
<dbReference type="PANTHER" id="PTHR10245:SF15">
    <property type="entry name" value="ENDOTHELIAL DIFFERENTIATION-RELATED FACTOR 1"/>
    <property type="match status" value="1"/>
</dbReference>
<comment type="subcellular location">
    <subcellularLocation>
        <location evidence="1">Nucleus</location>
    </subcellularLocation>
</comment>
<evidence type="ECO:0000256" key="2">
    <source>
        <dbReference type="ARBA" id="ARBA00023015"/>
    </source>
</evidence>
<keyword evidence="4" id="KW-0804">Transcription</keyword>
<proteinExistence type="predicted"/>
<name>A0A8C0PCP6_CANLF</name>
<dbReference type="Proteomes" id="UP000694429">
    <property type="component" value="Chromosome 28"/>
</dbReference>
<evidence type="ECO:0000256" key="5">
    <source>
        <dbReference type="ARBA" id="ARBA00073813"/>
    </source>
</evidence>
<dbReference type="Ensembl" id="ENSCAFT00030045488.1">
    <property type="protein sequence ID" value="ENSCAFP00030039727.1"/>
    <property type="gene ID" value="ENSCAFG00030024718.1"/>
</dbReference>
<evidence type="ECO:0000256" key="3">
    <source>
        <dbReference type="ARBA" id="ARBA00023125"/>
    </source>
</evidence>
<feature type="domain" description="HTH cro/C1-type" evidence="7">
    <location>
        <begin position="82"/>
        <end position="136"/>
    </location>
</feature>
<dbReference type="InterPro" id="IPR010982">
    <property type="entry name" value="Lambda_DNA-bd_dom_sf"/>
</dbReference>
<evidence type="ECO:0000256" key="6">
    <source>
        <dbReference type="SAM" id="MobiDB-lite"/>
    </source>
</evidence>
<dbReference type="PANTHER" id="PTHR10245">
    <property type="entry name" value="ENDOTHELIAL DIFFERENTIATION-RELATED FACTOR 1 MULTIPROTEIN BRIDGING FACTOR 1"/>
    <property type="match status" value="1"/>
</dbReference>
<keyword evidence="2" id="KW-0805">Transcription regulation</keyword>
<feature type="region of interest" description="Disordered" evidence="6">
    <location>
        <begin position="1"/>
        <end position="72"/>
    </location>
</feature>
<evidence type="ECO:0000313" key="8">
    <source>
        <dbReference type="Ensembl" id="ENSCAFP00030039727.1"/>
    </source>
</evidence>
<organism evidence="8 9">
    <name type="scientific">Canis lupus familiaris</name>
    <name type="common">Dog</name>
    <name type="synonym">Canis familiaris</name>
    <dbReference type="NCBI Taxonomy" id="9615"/>
    <lineage>
        <taxon>Eukaryota</taxon>
        <taxon>Metazoa</taxon>
        <taxon>Chordata</taxon>
        <taxon>Craniata</taxon>
        <taxon>Vertebrata</taxon>
        <taxon>Euteleostomi</taxon>
        <taxon>Mammalia</taxon>
        <taxon>Eutheria</taxon>
        <taxon>Laurasiatheria</taxon>
        <taxon>Carnivora</taxon>
        <taxon>Caniformia</taxon>
        <taxon>Canidae</taxon>
        <taxon>Canis</taxon>
    </lineage>
</organism>
<dbReference type="InterPro" id="IPR001387">
    <property type="entry name" value="Cro/C1-type_HTH"/>
</dbReference>
<accession>A0A8C0PCP6</accession>
<reference evidence="8" key="2">
    <citation type="submission" date="2025-08" db="UniProtKB">
        <authorList>
            <consortium name="Ensembl"/>
        </authorList>
    </citation>
    <scope>IDENTIFICATION</scope>
</reference>
<evidence type="ECO:0000259" key="7">
    <source>
        <dbReference type="PROSITE" id="PS50943"/>
    </source>
</evidence>
<dbReference type="AlphaFoldDB" id="A0A8C0PCP6"/>
<dbReference type="GO" id="GO:0003677">
    <property type="term" value="F:DNA binding"/>
    <property type="evidence" value="ECO:0007669"/>
    <property type="project" value="UniProtKB-KW"/>
</dbReference>
<dbReference type="Pfam" id="PF01381">
    <property type="entry name" value="HTH_3"/>
    <property type="match status" value="1"/>
</dbReference>
<dbReference type="SMART" id="SM00530">
    <property type="entry name" value="HTH_XRE"/>
    <property type="match status" value="1"/>
</dbReference>
<dbReference type="PROSITE" id="PS50943">
    <property type="entry name" value="HTH_CROC1"/>
    <property type="match status" value="1"/>
</dbReference>
<feature type="compositionally biased region" description="Polar residues" evidence="6">
    <location>
        <begin position="43"/>
        <end position="56"/>
    </location>
</feature>
<dbReference type="FunFam" id="1.10.260.40:FF:000015">
    <property type="entry name" value="Endothelial differentiation-related factor 1"/>
    <property type="match status" value="1"/>
</dbReference>
<reference evidence="8" key="1">
    <citation type="submission" date="2019-03" db="EMBL/GenBank/DDBJ databases">
        <authorList>
            <person name="Warren W.C."/>
            <person name="Johnson G.S."/>
        </authorList>
    </citation>
    <scope>NUCLEOTIDE SEQUENCE [LARGE SCALE GENOMIC DNA]</scope>
    <source>
        <strain evidence="8">Basenji</strain>
    </source>
</reference>
<dbReference type="Gene3D" id="1.10.260.40">
    <property type="entry name" value="lambda repressor-like DNA-binding domains"/>
    <property type="match status" value="1"/>
</dbReference>
<feature type="compositionally biased region" description="Basic and acidic residues" evidence="6">
    <location>
        <begin position="10"/>
        <end position="21"/>
    </location>
</feature>
<evidence type="ECO:0000256" key="1">
    <source>
        <dbReference type="ARBA" id="ARBA00004123"/>
    </source>
</evidence>
<dbReference type="CDD" id="cd00093">
    <property type="entry name" value="HTH_XRE"/>
    <property type="match status" value="1"/>
</dbReference>
<dbReference type="SUPFAM" id="SSF47413">
    <property type="entry name" value="lambda repressor-like DNA-binding domains"/>
    <property type="match status" value="1"/>
</dbReference>